<dbReference type="Gene3D" id="3.10.310.70">
    <property type="match status" value="1"/>
</dbReference>
<keyword evidence="3" id="KW-1185">Reference proteome</keyword>
<dbReference type="PANTHER" id="PTHR22642:SF2">
    <property type="entry name" value="PROTEIN LONG AFTER FAR-RED 3"/>
    <property type="match status" value="1"/>
</dbReference>
<dbReference type="EMBL" id="AP023420">
    <property type="protein sequence ID" value="BCK82777.1"/>
    <property type="molecule type" value="Genomic_DNA"/>
</dbReference>
<dbReference type="Proteomes" id="UP000679848">
    <property type="component" value="Chromosome"/>
</dbReference>
<sequence>MSVMYADTVILNGSVLTVNQQDDVTEAVAIRDGKILAVGSNSEIEAYIGDETNVIQAGGKTVMPGFVDAHIHFGMYGLLDHGIIDINYPKAKSIEEIKDLIRAEAKKKKKGEWIKLQGYDHNKLLEKRHPTKEDLDEAAPANPVQCTRCCAHMAVYNSLALEIAGVHSADQYAPGEVVVNENGQLHGLLKETAHMDTSTKVEFSSDELLDGFVNADRIMLSLGITTAHDAGAYGAASTSAMQDACESGAVHVRLYPMLFDMFGKESGKEYIRTFIRAGIHTGCGSQHFKVGPTKIMLDGSSSGPSCAVIEGYSHDPANHGIQVWEQEEADEIVLAAHKAGFQVTAHAVGDKAVTIMVNAIEKALRQYPREDHRHRIEHCGLTNPELIGRIAKLGIIPISNPSFITINGTDYNRYYGERVDYLFALKSYLDAGIITAIGSDSPVTHPNPMNSLFGALNRKDQKTGDSVGEMQKVGVKEIVRMFTYNGAYASFEETVKGSLEPGKLADIVVLTENLLDYPPESIQDVRVAYTLVDGKVVYKADA</sequence>
<dbReference type="Gene3D" id="2.30.40.10">
    <property type="entry name" value="Urease, subunit C, domain 1"/>
    <property type="match status" value="1"/>
</dbReference>
<dbReference type="CDD" id="cd01300">
    <property type="entry name" value="YtcJ_like"/>
    <property type="match status" value="1"/>
</dbReference>
<name>A0A810Q944_9FIRM</name>
<organism evidence="2 3">
    <name type="scientific">Pusillibacter faecalis</name>
    <dbReference type="NCBI Taxonomy" id="2714358"/>
    <lineage>
        <taxon>Bacteria</taxon>
        <taxon>Bacillati</taxon>
        <taxon>Bacillota</taxon>
        <taxon>Clostridia</taxon>
        <taxon>Eubacteriales</taxon>
        <taxon>Oscillospiraceae</taxon>
        <taxon>Pusillibacter</taxon>
    </lineage>
</organism>
<dbReference type="AlphaFoldDB" id="A0A810Q944"/>
<evidence type="ECO:0000313" key="2">
    <source>
        <dbReference type="EMBL" id="BCK82777.1"/>
    </source>
</evidence>
<feature type="domain" description="Amidohydrolase 3" evidence="1">
    <location>
        <begin position="54"/>
        <end position="538"/>
    </location>
</feature>
<reference evidence="2" key="1">
    <citation type="submission" date="2020-09" db="EMBL/GenBank/DDBJ databases">
        <title>New species isolated from human feces.</title>
        <authorList>
            <person name="Kitahara M."/>
            <person name="Shigeno Y."/>
            <person name="Shime M."/>
            <person name="Matsumoto Y."/>
            <person name="Nakamura S."/>
            <person name="Motooka D."/>
            <person name="Fukuoka S."/>
            <person name="Nishikawa H."/>
            <person name="Benno Y."/>
        </authorList>
    </citation>
    <scope>NUCLEOTIDE SEQUENCE</scope>
    <source>
        <strain evidence="2">MM59</strain>
    </source>
</reference>
<gene>
    <name evidence="2" type="ORF">MM59RIKEN_00960</name>
</gene>
<protein>
    <submittedName>
        <fullName evidence="2">Amidohydrolase</fullName>
    </submittedName>
</protein>
<dbReference type="GO" id="GO:0016810">
    <property type="term" value="F:hydrolase activity, acting on carbon-nitrogen (but not peptide) bonds"/>
    <property type="evidence" value="ECO:0007669"/>
    <property type="project" value="InterPro"/>
</dbReference>
<dbReference type="KEGG" id="pfaa:MM59RIKEN_00960"/>
<dbReference type="PANTHER" id="PTHR22642">
    <property type="entry name" value="IMIDAZOLONEPROPIONASE"/>
    <property type="match status" value="1"/>
</dbReference>
<dbReference type="InterPro" id="IPR011059">
    <property type="entry name" value="Metal-dep_hydrolase_composite"/>
</dbReference>
<evidence type="ECO:0000313" key="3">
    <source>
        <dbReference type="Proteomes" id="UP000679848"/>
    </source>
</evidence>
<dbReference type="InterPro" id="IPR033932">
    <property type="entry name" value="YtcJ-like"/>
</dbReference>
<accession>A0A810Q944</accession>
<dbReference type="InterPro" id="IPR013108">
    <property type="entry name" value="Amidohydro_3"/>
</dbReference>
<dbReference type="Pfam" id="PF07969">
    <property type="entry name" value="Amidohydro_3"/>
    <property type="match status" value="1"/>
</dbReference>
<dbReference type="SUPFAM" id="SSF51338">
    <property type="entry name" value="Composite domain of metallo-dependent hydrolases"/>
    <property type="match status" value="1"/>
</dbReference>
<dbReference type="SUPFAM" id="SSF51556">
    <property type="entry name" value="Metallo-dependent hydrolases"/>
    <property type="match status" value="1"/>
</dbReference>
<proteinExistence type="predicted"/>
<evidence type="ECO:0000259" key="1">
    <source>
        <dbReference type="Pfam" id="PF07969"/>
    </source>
</evidence>
<dbReference type="InterPro" id="IPR032466">
    <property type="entry name" value="Metal_Hydrolase"/>
</dbReference>
<dbReference type="Gene3D" id="3.20.20.140">
    <property type="entry name" value="Metal-dependent hydrolases"/>
    <property type="match status" value="1"/>
</dbReference>